<gene>
    <name evidence="6" type="primary">LOC107418320</name>
</gene>
<reference evidence="5" key="1">
    <citation type="submission" date="2025-05" db="UniProtKB">
        <authorList>
            <consortium name="RefSeq"/>
        </authorList>
    </citation>
    <scope>NUCLEOTIDE SEQUENCE [LARGE SCALE GENOMIC DNA]</scope>
</reference>
<dbReference type="RefSeq" id="XP_048330623.2">
    <property type="nucleotide sequence ID" value="XM_048474666.2"/>
</dbReference>
<comment type="similarity">
    <text evidence="1 4">Belongs to the cytochrome P450 family.</text>
</comment>
<dbReference type="InterPro" id="IPR002401">
    <property type="entry name" value="Cyt_P450_E_grp-I"/>
</dbReference>
<dbReference type="PRINTS" id="PR00463">
    <property type="entry name" value="EP450I"/>
</dbReference>
<dbReference type="PANTHER" id="PTHR47955:SF15">
    <property type="entry name" value="CYTOCHROME P450 71A2-LIKE"/>
    <property type="match status" value="1"/>
</dbReference>
<dbReference type="InterPro" id="IPR001128">
    <property type="entry name" value="Cyt_P450"/>
</dbReference>
<dbReference type="PRINTS" id="PR00385">
    <property type="entry name" value="P450"/>
</dbReference>
<evidence type="ECO:0000313" key="5">
    <source>
        <dbReference type="Proteomes" id="UP001652623"/>
    </source>
</evidence>
<dbReference type="InterPro" id="IPR017972">
    <property type="entry name" value="Cyt_P450_CS"/>
</dbReference>
<keyword evidence="3 4" id="KW-0408">Iron</keyword>
<dbReference type="Gene3D" id="1.10.630.10">
    <property type="entry name" value="Cytochrome P450"/>
    <property type="match status" value="1"/>
</dbReference>
<dbReference type="CDD" id="cd11072">
    <property type="entry name" value="CYP71-like"/>
    <property type="match status" value="1"/>
</dbReference>
<sequence length="514" mass="58681">MEVLSFLLPVWEELQRSKLFLLLLLFLSLRFAFFLASPQTKLKLPPSPPKLPIIGNLHQLGNLPHRSFRALSQKYGPLMLLNLGYTPTLVVSSADMVKEITKIHDIVFSNRPKSMASDIFFYGCFDIAFAPYGEHWRQGRKIFALELLSLRRVQSFGFIREEETAGLVRKLRNASSSGFTVNLSQMLIATSHNVISRCILGQKFQEDETRSEFGELFKRVTIQFTSFKFGDYFPYLRWMDVVTGVVSSLEATFRELDPFLEKVIEDHKAALSDKDERSSDRKDIVDILLQLQKDGVPNMELTNANIKAILLDLFVGGSDTVSVTMEWAVAELVRNESIMKKAQEEVRRVVGKKASINVNDINQMDYLKCVIKETLRLHPAGALTFRETSESVKLGGYDIPPKTKVVFNTWAIQRDPNFWDRPEEFIPERFENNQVDFKGQDFQFVPFGVGRRGCPGLTFAGFLVEYVIANLLYWFDWKLPDENNETPKNLDMNETGGLATYMKNPLVVVPLSVT</sequence>
<evidence type="ECO:0000256" key="2">
    <source>
        <dbReference type="ARBA" id="ARBA00022723"/>
    </source>
</evidence>
<dbReference type="InterPro" id="IPR036396">
    <property type="entry name" value="Cyt_P450_sf"/>
</dbReference>
<reference evidence="6" key="2">
    <citation type="submission" date="2025-08" db="UniProtKB">
        <authorList>
            <consortium name="RefSeq"/>
        </authorList>
    </citation>
    <scope>IDENTIFICATION</scope>
    <source>
        <tissue evidence="6">Seedling</tissue>
    </source>
</reference>
<dbReference type="Pfam" id="PF00067">
    <property type="entry name" value="p450"/>
    <property type="match status" value="1"/>
</dbReference>
<evidence type="ECO:0000313" key="6">
    <source>
        <dbReference type="RefSeq" id="XP_048330623.2"/>
    </source>
</evidence>
<dbReference type="GeneID" id="107418320"/>
<dbReference type="PANTHER" id="PTHR47955">
    <property type="entry name" value="CYTOCHROME P450 FAMILY 71 PROTEIN"/>
    <property type="match status" value="1"/>
</dbReference>
<keyword evidence="4 6" id="KW-0503">Monooxygenase</keyword>
<evidence type="ECO:0000256" key="1">
    <source>
        <dbReference type="ARBA" id="ARBA00010617"/>
    </source>
</evidence>
<keyword evidence="4" id="KW-0349">Heme</keyword>
<keyword evidence="5" id="KW-1185">Reference proteome</keyword>
<proteinExistence type="inferred from homology"/>
<protein>
    <submittedName>
        <fullName evidence="6">Phenylacetaldehyde oxime monooxygenase CYP71AN24</fullName>
    </submittedName>
</protein>
<keyword evidence="2 4" id="KW-0479">Metal-binding</keyword>
<name>A0ABM3IKW0_ZIZJJ</name>
<dbReference type="PROSITE" id="PS00086">
    <property type="entry name" value="CYTOCHROME_P450"/>
    <property type="match status" value="1"/>
</dbReference>
<keyword evidence="4" id="KW-0560">Oxidoreductase</keyword>
<evidence type="ECO:0000256" key="4">
    <source>
        <dbReference type="RuleBase" id="RU000461"/>
    </source>
</evidence>
<dbReference type="SUPFAM" id="SSF48264">
    <property type="entry name" value="Cytochrome P450"/>
    <property type="match status" value="1"/>
</dbReference>
<accession>A0ABM3IKW0</accession>
<dbReference type="GO" id="GO:0004497">
    <property type="term" value="F:monooxygenase activity"/>
    <property type="evidence" value="ECO:0007669"/>
    <property type="project" value="UniProtKB-KW"/>
</dbReference>
<evidence type="ECO:0000256" key="3">
    <source>
        <dbReference type="ARBA" id="ARBA00023004"/>
    </source>
</evidence>
<dbReference type="Proteomes" id="UP001652623">
    <property type="component" value="Chromosome 2"/>
</dbReference>
<organism evidence="5 6">
    <name type="scientific">Ziziphus jujuba</name>
    <name type="common">Chinese jujube</name>
    <name type="synonym">Ziziphus sativa</name>
    <dbReference type="NCBI Taxonomy" id="326968"/>
    <lineage>
        <taxon>Eukaryota</taxon>
        <taxon>Viridiplantae</taxon>
        <taxon>Streptophyta</taxon>
        <taxon>Embryophyta</taxon>
        <taxon>Tracheophyta</taxon>
        <taxon>Spermatophyta</taxon>
        <taxon>Magnoliopsida</taxon>
        <taxon>eudicotyledons</taxon>
        <taxon>Gunneridae</taxon>
        <taxon>Pentapetalae</taxon>
        <taxon>rosids</taxon>
        <taxon>fabids</taxon>
        <taxon>Rosales</taxon>
        <taxon>Rhamnaceae</taxon>
        <taxon>Paliureae</taxon>
        <taxon>Ziziphus</taxon>
    </lineage>
</organism>